<dbReference type="InterPro" id="IPR029062">
    <property type="entry name" value="Class_I_gatase-like"/>
</dbReference>
<dbReference type="Gene3D" id="3.40.50.300">
    <property type="entry name" value="P-loop containing nucleotide triphosphate hydrolases"/>
    <property type="match status" value="1"/>
</dbReference>
<dbReference type="GO" id="GO:0003824">
    <property type="term" value="F:catalytic activity"/>
    <property type="evidence" value="ECO:0007669"/>
    <property type="project" value="InterPro"/>
</dbReference>
<dbReference type="InterPro" id="IPR002586">
    <property type="entry name" value="CobQ/CobB/MinD/ParA_Nub-bd_dom"/>
</dbReference>
<evidence type="ECO:0000313" key="8">
    <source>
        <dbReference type="Proteomes" id="UP000005868"/>
    </source>
</evidence>
<dbReference type="NCBIfam" id="NF001989">
    <property type="entry name" value="PRK00784.1"/>
    <property type="match status" value="1"/>
</dbReference>
<reference evidence="7 8" key="2">
    <citation type="journal article" date="2012" name="Stand. Genomic Sci.">
        <title>Genome sequence of the moderately thermophilic, amino-acid-degrading and sulfur-reducing bacterium Thermovirga lienii type strain (Cas60314(T)).</title>
        <authorList>
            <person name="Goker M."/>
            <person name="Saunders E."/>
            <person name="Lapidus A."/>
            <person name="Nolan M."/>
            <person name="Lucas S."/>
            <person name="Hammon N."/>
            <person name="Deshpande S."/>
            <person name="Cheng J.F."/>
            <person name="Han C."/>
            <person name="Tapia R."/>
            <person name="Goodwin L.A."/>
            <person name="Pitluck S."/>
            <person name="Liolios K."/>
            <person name="Mavromatis K."/>
            <person name="Pagani I."/>
            <person name="Ivanova N."/>
            <person name="Mikhailova N."/>
            <person name="Pati A."/>
            <person name="Chen A."/>
            <person name="Palaniappan K."/>
            <person name="Land M."/>
            <person name="Chang Y.J."/>
            <person name="Jeffries C.D."/>
            <person name="Brambilla E.M."/>
            <person name="Rohde M."/>
            <person name="Spring S."/>
            <person name="Detter J.C."/>
            <person name="Woyke T."/>
            <person name="Bristow J."/>
            <person name="Eisen J.A."/>
            <person name="Markowitz V."/>
            <person name="Hugenholtz P."/>
            <person name="Kyrpides N.C."/>
            <person name="Klenk H.P."/>
        </authorList>
    </citation>
    <scope>NUCLEOTIDE SEQUENCE [LARGE SCALE GENOMIC DNA]</scope>
    <source>
        <strain evidence="8">ATCC BAA-1197 / DSM 17291 / Cas60314</strain>
    </source>
</reference>
<dbReference type="AlphaFoldDB" id="G7V681"/>
<comment type="similarity">
    <text evidence="4">Belongs to the CobB/CobQ family. CobQ subfamily.</text>
</comment>
<comment type="pathway">
    <text evidence="1 4">Cofactor biosynthesis; adenosylcobalamin biosynthesis.</text>
</comment>
<dbReference type="GO" id="GO:0015420">
    <property type="term" value="F:ABC-type vitamin B12 transporter activity"/>
    <property type="evidence" value="ECO:0007669"/>
    <property type="project" value="UniProtKB-UniRule"/>
</dbReference>
<dbReference type="Proteomes" id="UP000005868">
    <property type="component" value="Chromosome"/>
</dbReference>
<dbReference type="PANTHER" id="PTHR21343:SF1">
    <property type="entry name" value="COBYRIC ACID SYNTHASE"/>
    <property type="match status" value="1"/>
</dbReference>
<dbReference type="InterPro" id="IPR047045">
    <property type="entry name" value="CobQ_N"/>
</dbReference>
<evidence type="ECO:0000259" key="6">
    <source>
        <dbReference type="Pfam" id="PF07685"/>
    </source>
</evidence>
<dbReference type="KEGG" id="tli:Tlie_0164"/>
<protein>
    <recommendedName>
        <fullName evidence="4">Cobyric acid synthase</fullName>
    </recommendedName>
</protein>
<dbReference type="InterPro" id="IPR004459">
    <property type="entry name" value="CobQ_synth"/>
</dbReference>
<dbReference type="CDD" id="cd05389">
    <property type="entry name" value="CobQ_N"/>
    <property type="match status" value="1"/>
</dbReference>
<dbReference type="UniPathway" id="UPA00148"/>
<feature type="active site" description="Nucleophile" evidence="4">
    <location>
        <position position="332"/>
    </location>
</feature>
<proteinExistence type="inferred from homology"/>
<reference evidence="8" key="1">
    <citation type="submission" date="2011-10" db="EMBL/GenBank/DDBJ databases">
        <title>The complete genome of chromosome of Thermovirga lienii DSM 17291.</title>
        <authorList>
            <consortium name="US DOE Joint Genome Institute (JGI-PGF)"/>
            <person name="Lucas S."/>
            <person name="Copeland A."/>
            <person name="Lapidus A."/>
            <person name="Glavina del Rio T."/>
            <person name="Dalin E."/>
            <person name="Tice H."/>
            <person name="Bruce D."/>
            <person name="Goodwin L."/>
            <person name="Pitluck S."/>
            <person name="Peters L."/>
            <person name="Mikhailova N."/>
            <person name="Saunders E."/>
            <person name="Kyrpides N."/>
            <person name="Mavromatis K."/>
            <person name="Ivanova N."/>
            <person name="Last F.I."/>
            <person name="Brettin T."/>
            <person name="Detter J.C."/>
            <person name="Han C."/>
            <person name="Larimer F."/>
            <person name="Land M."/>
            <person name="Hauser L."/>
            <person name="Markowitz V."/>
            <person name="Cheng J.-F."/>
            <person name="Hugenholtz P."/>
            <person name="Woyke T."/>
            <person name="Wu D."/>
            <person name="Spring S."/>
            <person name="Schroeder M."/>
            <person name="Brambilla E.-M."/>
            <person name="Klenk H.-P."/>
            <person name="Eisen J.A."/>
        </authorList>
    </citation>
    <scope>NUCLEOTIDE SEQUENCE [LARGE SCALE GENOMIC DNA]</scope>
    <source>
        <strain evidence="8">ATCC BAA-1197 / DSM 17291 / Cas60314</strain>
    </source>
</reference>
<keyword evidence="2 4" id="KW-0169">Cobalamin biosynthesis</keyword>
<feature type="domain" description="CobQ/CobB/MinD/ParA nucleotide binding" evidence="5">
    <location>
        <begin position="6"/>
        <end position="229"/>
    </location>
</feature>
<evidence type="ECO:0000256" key="4">
    <source>
        <dbReference type="HAMAP-Rule" id="MF_00028"/>
    </source>
</evidence>
<evidence type="ECO:0000256" key="2">
    <source>
        <dbReference type="ARBA" id="ARBA00022573"/>
    </source>
</evidence>
<dbReference type="InterPro" id="IPR027417">
    <property type="entry name" value="P-loop_NTPase"/>
</dbReference>
<dbReference type="SUPFAM" id="SSF52540">
    <property type="entry name" value="P-loop containing nucleoside triphosphate hydrolases"/>
    <property type="match status" value="1"/>
</dbReference>
<feature type="active site" evidence="4">
    <location>
        <position position="444"/>
    </location>
</feature>
<dbReference type="PANTHER" id="PTHR21343">
    <property type="entry name" value="DETHIOBIOTIN SYNTHETASE"/>
    <property type="match status" value="1"/>
</dbReference>
<keyword evidence="3 4" id="KW-0315">Glutamine amidotransferase</keyword>
<keyword evidence="8" id="KW-1185">Reference proteome</keyword>
<dbReference type="CDD" id="cd01750">
    <property type="entry name" value="GATase1_CobQ"/>
    <property type="match status" value="1"/>
</dbReference>
<dbReference type="HOGENOM" id="CLU_019250_2_2_0"/>
<dbReference type="Pfam" id="PF07685">
    <property type="entry name" value="GATase_3"/>
    <property type="match status" value="1"/>
</dbReference>
<name>G7V681_THELD</name>
<dbReference type="EMBL" id="CP003096">
    <property type="protein sequence ID" value="AER65910.1"/>
    <property type="molecule type" value="Genomic_DNA"/>
</dbReference>
<dbReference type="InterPro" id="IPR011698">
    <property type="entry name" value="GATase_3"/>
</dbReference>
<sequence length="507" mass="56629">MKAKSLMIQGTGSSVGKSLIVTALCRIFHQDGFRVAPFKSQNMALNSFITKEGLEMGRAQVAQAEAARKEPDVNMNPILLKPTADVNCQVIVKGKVYKNMSAKEYCDFKPYLREVVAESYRKLAMDNDIVVIEGAGSPAEINLREGDIVNMGMAEIADAPVILVGDIDKGGVFASLTGTMLLLNHAERRRIKGVLINKFRGDVEILKPGIYELERIIKRPNLGVVPYMDVRIDDEDGSHDRLGFKSGAEHKIDVKVIRLPHISNFTDFNPLECQEDVALNYVAFSNEIGEPDVLIIPGSKNTLADLQFIRNRGIDKKIFEVHRKGGIIIGICGGFQMLGKEIHDPYHVESDLEYCNGLGLIDGKTIFSRDKVTTQVKARINVNIGPFEGLQGVEVEGYEIHMGETVIDAEVSPLVLITERLEDEVYIPDGAVSDNGRVFGTYIHGIFDNMVFTRAFLNNIRKNKGWDPLEIETKSYREIKDREYDRLAEIVRESVDMDSIYKIIGLY</sequence>
<evidence type="ECO:0000256" key="3">
    <source>
        <dbReference type="ARBA" id="ARBA00022962"/>
    </source>
</evidence>
<dbReference type="Gene3D" id="3.40.50.880">
    <property type="match status" value="1"/>
</dbReference>
<organism evidence="7 8">
    <name type="scientific">Thermovirga lienii (strain ATCC BAA-1197 / DSM 17291 / Cas60314)</name>
    <dbReference type="NCBI Taxonomy" id="580340"/>
    <lineage>
        <taxon>Bacteria</taxon>
        <taxon>Thermotogati</taxon>
        <taxon>Synergistota</taxon>
        <taxon>Synergistia</taxon>
        <taxon>Synergistales</taxon>
        <taxon>Thermovirgaceae</taxon>
        <taxon>Thermovirga</taxon>
    </lineage>
</organism>
<dbReference type="PROSITE" id="PS51274">
    <property type="entry name" value="GATASE_COBBQ"/>
    <property type="match status" value="1"/>
</dbReference>
<evidence type="ECO:0000256" key="1">
    <source>
        <dbReference type="ARBA" id="ARBA00004953"/>
    </source>
</evidence>
<gene>
    <name evidence="4" type="primary">cobQ</name>
    <name evidence="7" type="ordered locus">Tlie_0164</name>
</gene>
<dbReference type="eggNOG" id="COG1492">
    <property type="taxonomic scope" value="Bacteria"/>
</dbReference>
<dbReference type="InterPro" id="IPR033949">
    <property type="entry name" value="CobQ_GATase1"/>
</dbReference>
<feature type="domain" description="CobB/CobQ-like glutamine amidotransferase" evidence="6">
    <location>
        <begin position="254"/>
        <end position="449"/>
    </location>
</feature>
<comment type="function">
    <text evidence="4">Catalyzes amidations at positions B, D, E, and G on adenosylcobyrinic A,C-diamide. NH(2) groups are provided by glutamine, and one molecule of ATP is hydrogenolyzed for each amidation.</text>
</comment>
<evidence type="ECO:0000259" key="5">
    <source>
        <dbReference type="Pfam" id="PF01656"/>
    </source>
</evidence>
<dbReference type="STRING" id="580340.Tlie_0164"/>
<dbReference type="NCBIfam" id="TIGR00313">
    <property type="entry name" value="cobQ"/>
    <property type="match status" value="1"/>
</dbReference>
<dbReference type="HAMAP" id="MF_00028">
    <property type="entry name" value="CobQ"/>
    <property type="match status" value="1"/>
</dbReference>
<dbReference type="GO" id="GO:0009236">
    <property type="term" value="P:cobalamin biosynthetic process"/>
    <property type="evidence" value="ECO:0007669"/>
    <property type="project" value="UniProtKB-UniRule"/>
</dbReference>
<dbReference type="Pfam" id="PF01656">
    <property type="entry name" value="CbiA"/>
    <property type="match status" value="1"/>
</dbReference>
<accession>G7V681</accession>
<evidence type="ECO:0000313" key="7">
    <source>
        <dbReference type="EMBL" id="AER65910.1"/>
    </source>
</evidence>
<dbReference type="SUPFAM" id="SSF52317">
    <property type="entry name" value="Class I glutamine amidotransferase-like"/>
    <property type="match status" value="1"/>
</dbReference>